<dbReference type="RefSeq" id="XP_001306723.1">
    <property type="nucleotide sequence ID" value="XM_001306722.1"/>
</dbReference>
<dbReference type="SUPFAM" id="SSF52058">
    <property type="entry name" value="L domain-like"/>
    <property type="match status" value="1"/>
</dbReference>
<name>A2FMS9_TRIV3</name>
<dbReference type="OrthoDB" id="415426at2759"/>
<protein>
    <submittedName>
        <fullName evidence="1">Surface antigen BspA-like</fullName>
    </submittedName>
</protein>
<reference evidence="1" key="2">
    <citation type="journal article" date="2007" name="Science">
        <title>Draft genome sequence of the sexually transmitted pathogen Trichomonas vaginalis.</title>
        <authorList>
            <person name="Carlton J.M."/>
            <person name="Hirt R.P."/>
            <person name="Silva J.C."/>
            <person name="Delcher A.L."/>
            <person name="Schatz M."/>
            <person name="Zhao Q."/>
            <person name="Wortman J.R."/>
            <person name="Bidwell S.L."/>
            <person name="Alsmark U.C.M."/>
            <person name="Besteiro S."/>
            <person name="Sicheritz-Ponten T."/>
            <person name="Noel C.J."/>
            <person name="Dacks J.B."/>
            <person name="Foster P.G."/>
            <person name="Simillion C."/>
            <person name="Van de Peer Y."/>
            <person name="Miranda-Saavedra D."/>
            <person name="Barton G.J."/>
            <person name="Westrop G.D."/>
            <person name="Mueller S."/>
            <person name="Dessi D."/>
            <person name="Fiori P.L."/>
            <person name="Ren Q."/>
            <person name="Paulsen I."/>
            <person name="Zhang H."/>
            <person name="Bastida-Corcuera F.D."/>
            <person name="Simoes-Barbosa A."/>
            <person name="Brown M.T."/>
            <person name="Hayes R.D."/>
            <person name="Mukherjee M."/>
            <person name="Okumura C.Y."/>
            <person name="Schneider R."/>
            <person name="Smith A.J."/>
            <person name="Vanacova S."/>
            <person name="Villalvazo M."/>
            <person name="Haas B.J."/>
            <person name="Pertea M."/>
            <person name="Feldblyum T.V."/>
            <person name="Utterback T.R."/>
            <person name="Shu C.L."/>
            <person name="Osoegawa K."/>
            <person name="de Jong P.J."/>
            <person name="Hrdy I."/>
            <person name="Horvathova L."/>
            <person name="Zubacova Z."/>
            <person name="Dolezal P."/>
            <person name="Malik S.B."/>
            <person name="Logsdon J.M. Jr."/>
            <person name="Henze K."/>
            <person name="Gupta A."/>
            <person name="Wang C.C."/>
            <person name="Dunne R.L."/>
            <person name="Upcroft J.A."/>
            <person name="Upcroft P."/>
            <person name="White O."/>
            <person name="Salzberg S.L."/>
            <person name="Tang P."/>
            <person name="Chiu C.-H."/>
            <person name="Lee Y.-S."/>
            <person name="Embley T.M."/>
            <person name="Coombs G.H."/>
            <person name="Mottram J.C."/>
            <person name="Tachezy J."/>
            <person name="Fraser-Liggett C.M."/>
            <person name="Johnson P.J."/>
        </authorList>
    </citation>
    <scope>NUCLEOTIDE SEQUENCE [LARGE SCALE GENOMIC DNA]</scope>
    <source>
        <strain evidence="1">G3</strain>
    </source>
</reference>
<dbReference type="InterPro" id="IPR032675">
    <property type="entry name" value="LRR_dom_sf"/>
</dbReference>
<dbReference type="InParanoid" id="A2FMS9"/>
<dbReference type="Proteomes" id="UP000001542">
    <property type="component" value="Unassembled WGS sequence"/>
</dbReference>
<accession>A2FMS9</accession>
<reference evidence="1" key="1">
    <citation type="submission" date="2006-10" db="EMBL/GenBank/DDBJ databases">
        <authorList>
            <person name="Amadeo P."/>
            <person name="Zhao Q."/>
            <person name="Wortman J."/>
            <person name="Fraser-Liggett C."/>
            <person name="Carlton J."/>
        </authorList>
    </citation>
    <scope>NUCLEOTIDE SEQUENCE</scope>
    <source>
        <strain evidence="1">G3</strain>
    </source>
</reference>
<dbReference type="AlphaFoldDB" id="A2FMS9"/>
<gene>
    <name evidence="1" type="ORF">TVAG_339160</name>
</gene>
<dbReference type="EMBL" id="DS113892">
    <property type="protein sequence ID" value="EAX93793.1"/>
    <property type="molecule type" value="Genomic_DNA"/>
</dbReference>
<dbReference type="InterPro" id="IPR026906">
    <property type="entry name" value="LRR_5"/>
</dbReference>
<dbReference type="PANTHER" id="PTHR45661:SF3">
    <property type="entry name" value="IG-LIKE DOMAIN-CONTAINING PROTEIN"/>
    <property type="match status" value="1"/>
</dbReference>
<sequence>MHIYPPASSRVFFSLLEGVRHIEDSAFISCAHLESIMLPENSLTSIGVSAFQGCTSLKQITIPSSIQSIGSNAFLDCPQLKCGVLIQGTSKKAIVKLLKSSGLQIDSLNFCEGYSCKNDYHSIVRVSFSYITVFILM</sequence>
<dbReference type="Gene3D" id="3.80.10.10">
    <property type="entry name" value="Ribonuclease Inhibitor"/>
    <property type="match status" value="1"/>
</dbReference>
<keyword evidence="2" id="KW-1185">Reference proteome</keyword>
<dbReference type="Pfam" id="PF13306">
    <property type="entry name" value="LRR_5"/>
    <property type="match status" value="1"/>
</dbReference>
<proteinExistence type="predicted"/>
<dbReference type="SMR" id="A2FMS9"/>
<dbReference type="InterPro" id="IPR053139">
    <property type="entry name" value="Surface_bspA-like"/>
</dbReference>
<dbReference type="VEuPathDB" id="TrichDB:TVAG_339160"/>
<evidence type="ECO:0000313" key="2">
    <source>
        <dbReference type="Proteomes" id="UP000001542"/>
    </source>
</evidence>
<dbReference type="STRING" id="5722.A2FMS9"/>
<dbReference type="VEuPathDB" id="TrichDB:TVAGG3_0300310"/>
<evidence type="ECO:0000313" key="1">
    <source>
        <dbReference type="EMBL" id="EAX93793.1"/>
    </source>
</evidence>
<dbReference type="KEGG" id="tva:4751518"/>
<organism evidence="1 2">
    <name type="scientific">Trichomonas vaginalis (strain ATCC PRA-98 / G3)</name>
    <dbReference type="NCBI Taxonomy" id="412133"/>
    <lineage>
        <taxon>Eukaryota</taxon>
        <taxon>Metamonada</taxon>
        <taxon>Parabasalia</taxon>
        <taxon>Trichomonadida</taxon>
        <taxon>Trichomonadidae</taxon>
        <taxon>Trichomonas</taxon>
    </lineage>
</organism>
<dbReference type="PANTHER" id="PTHR45661">
    <property type="entry name" value="SURFACE ANTIGEN"/>
    <property type="match status" value="1"/>
</dbReference>